<dbReference type="NCBIfam" id="TIGR01297">
    <property type="entry name" value="CDF"/>
    <property type="match status" value="1"/>
</dbReference>
<name>A0A941CM94_9CLOT</name>
<evidence type="ECO:0000256" key="1">
    <source>
        <dbReference type="ARBA" id="ARBA00004141"/>
    </source>
</evidence>
<evidence type="ECO:0000313" key="7">
    <source>
        <dbReference type="EMBL" id="MBR0575212.1"/>
    </source>
</evidence>
<feature type="transmembrane region" description="Helical" evidence="5">
    <location>
        <begin position="89"/>
        <end position="109"/>
    </location>
</feature>
<dbReference type="PANTHER" id="PTHR11562:SF17">
    <property type="entry name" value="RE54080P-RELATED"/>
    <property type="match status" value="1"/>
</dbReference>
<organism evidence="7 8">
    <name type="scientific">Proteiniclasticum sediminis</name>
    <dbReference type="NCBI Taxonomy" id="2804028"/>
    <lineage>
        <taxon>Bacteria</taxon>
        <taxon>Bacillati</taxon>
        <taxon>Bacillota</taxon>
        <taxon>Clostridia</taxon>
        <taxon>Eubacteriales</taxon>
        <taxon>Clostridiaceae</taxon>
        <taxon>Proteiniclasticum</taxon>
    </lineage>
</organism>
<evidence type="ECO:0000256" key="5">
    <source>
        <dbReference type="SAM" id="Phobius"/>
    </source>
</evidence>
<dbReference type="RefSeq" id="WP_211799726.1">
    <property type="nucleotide sequence ID" value="NZ_JAGSCS010000002.1"/>
</dbReference>
<dbReference type="InterPro" id="IPR027469">
    <property type="entry name" value="Cation_efflux_TMD_sf"/>
</dbReference>
<dbReference type="InterPro" id="IPR050681">
    <property type="entry name" value="CDF/SLC30A"/>
</dbReference>
<dbReference type="GO" id="GO:0005886">
    <property type="term" value="C:plasma membrane"/>
    <property type="evidence" value="ECO:0007669"/>
    <property type="project" value="TreeGrafter"/>
</dbReference>
<feature type="transmembrane region" description="Helical" evidence="5">
    <location>
        <begin position="190"/>
        <end position="208"/>
    </location>
</feature>
<evidence type="ECO:0000256" key="4">
    <source>
        <dbReference type="ARBA" id="ARBA00023136"/>
    </source>
</evidence>
<dbReference type="Pfam" id="PF01545">
    <property type="entry name" value="Cation_efflux"/>
    <property type="match status" value="1"/>
</dbReference>
<dbReference type="GO" id="GO:0005385">
    <property type="term" value="F:zinc ion transmembrane transporter activity"/>
    <property type="evidence" value="ECO:0007669"/>
    <property type="project" value="TreeGrafter"/>
</dbReference>
<gene>
    <name evidence="7" type="ORF">KCG48_02550</name>
</gene>
<protein>
    <submittedName>
        <fullName evidence="7">Cation transporter</fullName>
    </submittedName>
</protein>
<evidence type="ECO:0000313" key="8">
    <source>
        <dbReference type="Proteomes" id="UP000675379"/>
    </source>
</evidence>
<reference evidence="7" key="1">
    <citation type="submission" date="2021-04" db="EMBL/GenBank/DDBJ databases">
        <title>Proteiniclasticum sedimins sp. nov., an obligate anaerobic bacterium isolated from anaerobic sludge.</title>
        <authorList>
            <person name="Liu J."/>
        </authorList>
    </citation>
    <scope>NUCLEOTIDE SEQUENCE</scope>
    <source>
        <strain evidence="7">BAD-10</strain>
    </source>
</reference>
<accession>A0A941CM94</accession>
<dbReference type="EMBL" id="JAGSCS010000002">
    <property type="protein sequence ID" value="MBR0575212.1"/>
    <property type="molecule type" value="Genomic_DNA"/>
</dbReference>
<keyword evidence="8" id="KW-1185">Reference proteome</keyword>
<dbReference type="InterPro" id="IPR002524">
    <property type="entry name" value="Cation_efflux"/>
</dbReference>
<sequence>MRQYQFQGIHCENCGERLEAKLRALEHGEEVVVDYDGGVLYLPDGLDREKVRKILIQESVTAFQLKSKPTFSHPPHSGHSHGDQAMRNISVVFFLNLLFSLVEVIFGLLFNSMAILSDAVHDFGDSLSVGLSWYFQKVSQKEASSRYSFGYERFSLLGALITAVILLLGSGLLLTRSIPRLFQPEPVDAQGMFLLALAAIALNGYATWRLSKGTSMNERVLNLHMLEDVLGWVGVLLVSILVRFTGWMILDPLLSVALSLFIMIRTLPLFVSTLHIFLEGVPKEVDLSRVEADILAIPQVHALGHLHVWSIDGEENAMTATVFTTLAEPQDIEELKDKIRKLGHELRVSHSTIEVVTDVDKVIKPAP</sequence>
<keyword evidence="3 5" id="KW-1133">Transmembrane helix</keyword>
<dbReference type="Gene3D" id="1.20.1510.10">
    <property type="entry name" value="Cation efflux protein transmembrane domain"/>
    <property type="match status" value="1"/>
</dbReference>
<comment type="caution">
    <text evidence="7">The sequence shown here is derived from an EMBL/GenBank/DDBJ whole genome shotgun (WGS) entry which is preliminary data.</text>
</comment>
<feature type="domain" description="Cation efflux protein transmembrane" evidence="6">
    <location>
        <begin position="91"/>
        <end position="277"/>
    </location>
</feature>
<feature type="transmembrane region" description="Helical" evidence="5">
    <location>
        <begin position="229"/>
        <end position="250"/>
    </location>
</feature>
<dbReference type="AlphaFoldDB" id="A0A941CM94"/>
<dbReference type="Proteomes" id="UP000675379">
    <property type="component" value="Unassembled WGS sequence"/>
</dbReference>
<evidence type="ECO:0000259" key="6">
    <source>
        <dbReference type="Pfam" id="PF01545"/>
    </source>
</evidence>
<dbReference type="SUPFAM" id="SSF161111">
    <property type="entry name" value="Cation efflux protein transmembrane domain-like"/>
    <property type="match status" value="1"/>
</dbReference>
<dbReference type="InterPro" id="IPR058533">
    <property type="entry name" value="Cation_efflux_TM"/>
</dbReference>
<proteinExistence type="predicted"/>
<feature type="transmembrane region" description="Helical" evidence="5">
    <location>
        <begin position="156"/>
        <end position="178"/>
    </location>
</feature>
<evidence type="ECO:0000256" key="2">
    <source>
        <dbReference type="ARBA" id="ARBA00022692"/>
    </source>
</evidence>
<dbReference type="PANTHER" id="PTHR11562">
    <property type="entry name" value="CATION EFFLUX PROTEIN/ ZINC TRANSPORTER"/>
    <property type="match status" value="1"/>
</dbReference>
<evidence type="ECO:0000256" key="3">
    <source>
        <dbReference type="ARBA" id="ARBA00022989"/>
    </source>
</evidence>
<feature type="transmembrane region" description="Helical" evidence="5">
    <location>
        <begin position="256"/>
        <end position="278"/>
    </location>
</feature>
<keyword evidence="4 5" id="KW-0472">Membrane</keyword>
<keyword evidence="2 5" id="KW-0812">Transmembrane</keyword>
<comment type="subcellular location">
    <subcellularLocation>
        <location evidence="1">Membrane</location>
        <topology evidence="1">Multi-pass membrane protein</topology>
    </subcellularLocation>
</comment>